<dbReference type="GO" id="GO:0008270">
    <property type="term" value="F:zinc ion binding"/>
    <property type="evidence" value="ECO:0007669"/>
    <property type="project" value="UniProtKB-KW"/>
</dbReference>
<organism evidence="7 8">
    <name type="scientific">Sesamum indicum</name>
    <name type="common">Oriental sesame</name>
    <name type="synonym">Sesamum orientale</name>
    <dbReference type="NCBI Taxonomy" id="4182"/>
    <lineage>
        <taxon>Eukaryota</taxon>
        <taxon>Viridiplantae</taxon>
        <taxon>Streptophyta</taxon>
        <taxon>Embryophyta</taxon>
        <taxon>Tracheophyta</taxon>
        <taxon>Spermatophyta</taxon>
        <taxon>Magnoliopsida</taxon>
        <taxon>eudicotyledons</taxon>
        <taxon>Gunneridae</taxon>
        <taxon>Pentapetalae</taxon>
        <taxon>asterids</taxon>
        <taxon>lamiids</taxon>
        <taxon>Lamiales</taxon>
        <taxon>Pedaliaceae</taxon>
        <taxon>Sesamum</taxon>
    </lineage>
</organism>
<dbReference type="Gene3D" id="3.30.40.10">
    <property type="entry name" value="Zinc/RING finger domain, C3HC4 (zinc finger)"/>
    <property type="match status" value="1"/>
</dbReference>
<feature type="transmembrane region" description="Helical" evidence="5">
    <location>
        <begin position="21"/>
        <end position="43"/>
    </location>
</feature>
<evidence type="ECO:0000256" key="5">
    <source>
        <dbReference type="SAM" id="Phobius"/>
    </source>
</evidence>
<dbReference type="OrthoDB" id="3045089at2759"/>
<protein>
    <submittedName>
        <fullName evidence="8">RNA-binding protein MEX3B</fullName>
    </submittedName>
</protein>
<proteinExistence type="predicted"/>
<reference evidence="8" key="1">
    <citation type="submission" date="2025-08" db="UniProtKB">
        <authorList>
            <consortium name="RefSeq"/>
        </authorList>
    </citation>
    <scope>IDENTIFICATION</scope>
</reference>
<dbReference type="Proteomes" id="UP000504604">
    <property type="component" value="Linkage group LG15"/>
</dbReference>
<evidence type="ECO:0000256" key="3">
    <source>
        <dbReference type="ARBA" id="ARBA00022833"/>
    </source>
</evidence>
<keyword evidence="5" id="KW-0472">Membrane</keyword>
<dbReference type="PANTHER" id="PTHR46858">
    <property type="entry name" value="OS05G0521000 PROTEIN"/>
    <property type="match status" value="1"/>
</dbReference>
<evidence type="ECO:0000259" key="6">
    <source>
        <dbReference type="PROSITE" id="PS50089"/>
    </source>
</evidence>
<dbReference type="InParanoid" id="A0A6I9UGN3"/>
<keyword evidence="5" id="KW-0812">Transmembrane</keyword>
<evidence type="ECO:0000256" key="4">
    <source>
        <dbReference type="PROSITE-ProRule" id="PRU00175"/>
    </source>
</evidence>
<evidence type="ECO:0000256" key="2">
    <source>
        <dbReference type="ARBA" id="ARBA00022771"/>
    </source>
</evidence>
<dbReference type="SMART" id="SM00184">
    <property type="entry name" value="RING"/>
    <property type="match status" value="1"/>
</dbReference>
<dbReference type="InterPro" id="IPR013083">
    <property type="entry name" value="Znf_RING/FYVE/PHD"/>
</dbReference>
<accession>A0A6I9UGN3</accession>
<evidence type="ECO:0000313" key="8">
    <source>
        <dbReference type="RefSeq" id="XP_011099345.1"/>
    </source>
</evidence>
<evidence type="ECO:0000256" key="1">
    <source>
        <dbReference type="ARBA" id="ARBA00022723"/>
    </source>
</evidence>
<dbReference type="PANTHER" id="PTHR46858:SF15">
    <property type="entry name" value="DEATH-ASSOCIATED INHIBITOR OF APOPTOSIS 1-LIKE"/>
    <property type="match status" value="1"/>
</dbReference>
<evidence type="ECO:0000313" key="7">
    <source>
        <dbReference type="Proteomes" id="UP000504604"/>
    </source>
</evidence>
<feature type="domain" description="RING-type" evidence="6">
    <location>
        <begin position="103"/>
        <end position="143"/>
    </location>
</feature>
<dbReference type="GO" id="GO:0016567">
    <property type="term" value="P:protein ubiquitination"/>
    <property type="evidence" value="ECO:0007669"/>
    <property type="project" value="TreeGrafter"/>
</dbReference>
<dbReference type="GeneID" id="105177792"/>
<keyword evidence="7" id="KW-1185">Reference proteome</keyword>
<dbReference type="GO" id="GO:0061630">
    <property type="term" value="F:ubiquitin protein ligase activity"/>
    <property type="evidence" value="ECO:0007669"/>
    <property type="project" value="TreeGrafter"/>
</dbReference>
<dbReference type="KEGG" id="sind:105177792"/>
<dbReference type="InterPro" id="IPR001841">
    <property type="entry name" value="Znf_RING"/>
</dbReference>
<dbReference type="RefSeq" id="XP_011099345.1">
    <property type="nucleotide sequence ID" value="XM_011101043.2"/>
</dbReference>
<dbReference type="SUPFAM" id="SSF57850">
    <property type="entry name" value="RING/U-box"/>
    <property type="match status" value="1"/>
</dbReference>
<keyword evidence="1" id="KW-0479">Metal-binding</keyword>
<keyword evidence="2 4" id="KW-0863">Zinc-finger</keyword>
<sequence>MTSDSEEDVWGSTTVDFPTDFVFYGAITVTFVMVAVLIVKLMWNCEGDEGEASTVTENSGLLSTSSPKEEVFYSTYGTTEEDLESGKGSCCSSSDDLYDGRICVVCYDDERNCFFIPCGHYVTCYTCAQRISSEDIKTCPICRSLINKVRKLRIL</sequence>
<dbReference type="PROSITE" id="PS50089">
    <property type="entry name" value="ZF_RING_2"/>
    <property type="match status" value="1"/>
</dbReference>
<keyword evidence="3" id="KW-0862">Zinc</keyword>
<dbReference type="Pfam" id="PF13920">
    <property type="entry name" value="zf-C3HC4_3"/>
    <property type="match status" value="1"/>
</dbReference>
<dbReference type="AlphaFoldDB" id="A0A6I9UGN3"/>
<keyword evidence="5" id="KW-1133">Transmembrane helix</keyword>
<name>A0A6I9UGN3_SESIN</name>
<gene>
    <name evidence="8" type="primary">LOC105177792</name>
</gene>